<evidence type="ECO:0000313" key="6">
    <source>
        <dbReference type="Proteomes" id="UP000295135"/>
    </source>
</evidence>
<reference evidence="5 6" key="1">
    <citation type="submission" date="2019-03" db="EMBL/GenBank/DDBJ databases">
        <title>Genomic Encyclopedia of Type Strains, Phase IV (KMG-IV): sequencing the most valuable type-strain genomes for metagenomic binning, comparative biology and taxonomic classification.</title>
        <authorList>
            <person name="Goeker M."/>
        </authorList>
    </citation>
    <scope>NUCLEOTIDE SEQUENCE [LARGE SCALE GENOMIC DNA]</scope>
    <source>
        <strain evidence="5 6">DSM 103923</strain>
    </source>
</reference>
<protein>
    <submittedName>
        <fullName evidence="5">MSHA biogenesis protein MshE</fullName>
    </submittedName>
</protein>
<dbReference type="OrthoDB" id="5289285at2"/>
<dbReference type="InterPro" id="IPR001482">
    <property type="entry name" value="T2SS/T4SS_dom"/>
</dbReference>
<organism evidence="5 6">
    <name type="scientific">Sulfuritortus calidifontis</name>
    <dbReference type="NCBI Taxonomy" id="1914471"/>
    <lineage>
        <taxon>Bacteria</taxon>
        <taxon>Pseudomonadati</taxon>
        <taxon>Pseudomonadota</taxon>
        <taxon>Betaproteobacteria</taxon>
        <taxon>Nitrosomonadales</taxon>
        <taxon>Thiobacillaceae</taxon>
        <taxon>Sulfuritortus</taxon>
    </lineage>
</organism>
<keyword evidence="2" id="KW-0547">Nucleotide-binding</keyword>
<dbReference type="EMBL" id="SLZY01000007">
    <property type="protein sequence ID" value="TCS71884.1"/>
    <property type="molecule type" value="Genomic_DNA"/>
</dbReference>
<keyword evidence="6" id="KW-1185">Reference proteome</keyword>
<evidence type="ECO:0000256" key="2">
    <source>
        <dbReference type="ARBA" id="ARBA00022741"/>
    </source>
</evidence>
<dbReference type="GO" id="GO:0005886">
    <property type="term" value="C:plasma membrane"/>
    <property type="evidence" value="ECO:0007669"/>
    <property type="project" value="TreeGrafter"/>
</dbReference>
<evidence type="ECO:0000256" key="1">
    <source>
        <dbReference type="ARBA" id="ARBA00006611"/>
    </source>
</evidence>
<dbReference type="Gene3D" id="3.40.50.300">
    <property type="entry name" value="P-loop containing nucleotide triphosphate hydrolases"/>
    <property type="match status" value="1"/>
</dbReference>
<dbReference type="PANTHER" id="PTHR30258">
    <property type="entry name" value="TYPE II SECRETION SYSTEM PROTEIN GSPE-RELATED"/>
    <property type="match status" value="1"/>
</dbReference>
<dbReference type="Gene3D" id="3.30.450.90">
    <property type="match status" value="1"/>
</dbReference>
<dbReference type="FunFam" id="3.40.50.300:FF:000398">
    <property type="entry name" value="Type IV pilus assembly ATPase PilB"/>
    <property type="match status" value="1"/>
</dbReference>
<dbReference type="GO" id="GO:0005524">
    <property type="term" value="F:ATP binding"/>
    <property type="evidence" value="ECO:0007669"/>
    <property type="project" value="UniProtKB-KW"/>
</dbReference>
<comment type="caution">
    <text evidence="5">The sequence shown here is derived from an EMBL/GenBank/DDBJ whole genome shotgun (WGS) entry which is preliminary data.</text>
</comment>
<dbReference type="Proteomes" id="UP000295135">
    <property type="component" value="Unassembled WGS sequence"/>
</dbReference>
<dbReference type="InterPro" id="IPR037257">
    <property type="entry name" value="T2SS_E_N_sf"/>
</dbReference>
<dbReference type="GO" id="GO:0016887">
    <property type="term" value="F:ATP hydrolysis activity"/>
    <property type="evidence" value="ECO:0007669"/>
    <property type="project" value="TreeGrafter"/>
</dbReference>
<dbReference type="Pfam" id="PF05157">
    <property type="entry name" value="MshEN"/>
    <property type="match status" value="1"/>
</dbReference>
<sequence>MARPEKIRLGDVLVAQKVISQAQLADALDRQRQSGRKLGRVLVENGYASEEQISMAIARQMNIPFVDLRRIQVKPDIVRLLPEQTARRFRAVVLENRDSGVLVAMADPTDIFAYDEIVRVLKKTVELAVVTESALGQFIDGVYRRTDEISELARSLSEELGSEAIDISQLASTGAAEDAPVVRLLQSIFEDALQVGASDIHIEPTDIRLQIRVRIDGVLHVSTEADRRIGPALIQRLKLMGEMDIAEKRLPQDGRFVVRVQQKQIDVRLSVIPVQYGESAVMRLLAGGGEVTLENTGIPAETLERFQRLIHRPNGLVLVTGPTGSGKTTTLYGALSELNSPEVKILTVEDPVEYRLPGINQVQVAEKIDLTFARALRAFLRQDPDVILVGEMRDQETALIALRAALTGHLVLSTLHTNDAASAAARLMDMGAPPYLLASSLIGIMAQRLVRKLCPMCAEVMPLTPTERIWLKPELDKGLSAEGFKRGRGCPHCNFTGYKGRQGVFELLEIDATLAGLLNSGNTKLFYEAAKRKLAGRTLHDEAVRLAVEGVTSVAEAMRAAHQSED</sequence>
<feature type="domain" description="Bacterial type II secretion system protein E" evidence="4">
    <location>
        <begin position="380"/>
        <end position="394"/>
    </location>
</feature>
<gene>
    <name evidence="5" type="ORF">EDC61_10722</name>
</gene>
<dbReference type="SMART" id="SM00382">
    <property type="entry name" value="AAA"/>
    <property type="match status" value="1"/>
</dbReference>
<dbReference type="InterPro" id="IPR027417">
    <property type="entry name" value="P-loop_NTPase"/>
</dbReference>
<comment type="similarity">
    <text evidence="1">Belongs to the GSP E family.</text>
</comment>
<dbReference type="SUPFAM" id="SSF160246">
    <property type="entry name" value="EspE N-terminal domain-like"/>
    <property type="match status" value="1"/>
</dbReference>
<dbReference type="PANTHER" id="PTHR30258:SF29">
    <property type="entry name" value="MSHA PILUS ASSEMBLY ATPASE MSHE"/>
    <property type="match status" value="1"/>
</dbReference>
<keyword evidence="3" id="KW-0067">ATP-binding</keyword>
<evidence type="ECO:0000313" key="5">
    <source>
        <dbReference type="EMBL" id="TCS71884.1"/>
    </source>
</evidence>
<dbReference type="InterPro" id="IPR003593">
    <property type="entry name" value="AAA+_ATPase"/>
</dbReference>
<proteinExistence type="inferred from homology"/>
<dbReference type="PROSITE" id="PS00662">
    <property type="entry name" value="T2SP_E"/>
    <property type="match status" value="1"/>
</dbReference>
<dbReference type="Pfam" id="PF00437">
    <property type="entry name" value="T2SSE"/>
    <property type="match status" value="1"/>
</dbReference>
<evidence type="ECO:0000259" key="4">
    <source>
        <dbReference type="PROSITE" id="PS00662"/>
    </source>
</evidence>
<dbReference type="Gene3D" id="3.30.300.160">
    <property type="entry name" value="Type II secretion system, protein E, N-terminal domain"/>
    <property type="match status" value="1"/>
</dbReference>
<dbReference type="InterPro" id="IPR007831">
    <property type="entry name" value="T2SS_GspE_N"/>
</dbReference>
<name>A0A4R3JXF4_9PROT</name>
<dbReference type="AlphaFoldDB" id="A0A4R3JXF4"/>
<dbReference type="SUPFAM" id="SSF52540">
    <property type="entry name" value="P-loop containing nucleoside triphosphate hydrolases"/>
    <property type="match status" value="1"/>
</dbReference>
<evidence type="ECO:0000256" key="3">
    <source>
        <dbReference type="ARBA" id="ARBA00022840"/>
    </source>
</evidence>
<accession>A0A4R3JXF4</accession>
<dbReference type="CDD" id="cd01129">
    <property type="entry name" value="PulE-GspE-like"/>
    <property type="match status" value="1"/>
</dbReference>